<name>A0AAE3IGZ4_9FIRM</name>
<feature type="signal peptide" evidence="2">
    <location>
        <begin position="1"/>
        <end position="22"/>
    </location>
</feature>
<keyword evidence="4" id="KW-1185">Reference proteome</keyword>
<evidence type="ECO:0000313" key="4">
    <source>
        <dbReference type="Proteomes" id="UP001208131"/>
    </source>
</evidence>
<dbReference type="AlphaFoldDB" id="A0AAE3IGZ4"/>
<gene>
    <name evidence="3" type="ORF">OCV57_07365</name>
</gene>
<evidence type="ECO:0000256" key="2">
    <source>
        <dbReference type="SAM" id="SignalP"/>
    </source>
</evidence>
<feature type="compositionally biased region" description="Low complexity" evidence="1">
    <location>
        <begin position="184"/>
        <end position="194"/>
    </location>
</feature>
<proteinExistence type="predicted"/>
<feature type="region of interest" description="Disordered" evidence="1">
    <location>
        <begin position="172"/>
        <end position="194"/>
    </location>
</feature>
<reference evidence="3 4" key="1">
    <citation type="journal article" date="2021" name="ISME Commun">
        <title>Automated analysis of genomic sequences facilitates high-throughput and comprehensive description of bacteria.</title>
        <authorList>
            <person name="Hitch T.C.A."/>
        </authorList>
    </citation>
    <scope>NUCLEOTIDE SEQUENCE [LARGE SCALE GENOMIC DNA]</scope>
    <source>
        <strain evidence="3 4">Sanger_31</strain>
    </source>
</reference>
<organism evidence="3 4">
    <name type="scientific">Hominimerdicola aceti</name>
    <dbReference type="NCBI Taxonomy" id="2981726"/>
    <lineage>
        <taxon>Bacteria</taxon>
        <taxon>Bacillati</taxon>
        <taxon>Bacillota</taxon>
        <taxon>Clostridia</taxon>
        <taxon>Eubacteriales</taxon>
        <taxon>Oscillospiraceae</taxon>
        <taxon>Hominimerdicola</taxon>
    </lineage>
</organism>
<protein>
    <recommendedName>
        <fullName evidence="5">DUF4352 domain-containing protein</fullName>
    </recommendedName>
</protein>
<evidence type="ECO:0000313" key="3">
    <source>
        <dbReference type="EMBL" id="MCU6705739.1"/>
    </source>
</evidence>
<accession>A0AAE3IGZ4</accession>
<dbReference type="RefSeq" id="WP_267301016.1">
    <property type="nucleotide sequence ID" value="NZ_JAOQJZ010000006.1"/>
</dbReference>
<evidence type="ECO:0008006" key="5">
    <source>
        <dbReference type="Google" id="ProtNLM"/>
    </source>
</evidence>
<dbReference type="EMBL" id="JAOQJZ010000006">
    <property type="protein sequence ID" value="MCU6705739.1"/>
    <property type="molecule type" value="Genomic_DNA"/>
</dbReference>
<dbReference type="PROSITE" id="PS51257">
    <property type="entry name" value="PROKAR_LIPOPROTEIN"/>
    <property type="match status" value="1"/>
</dbReference>
<feature type="chain" id="PRO_5042171653" description="DUF4352 domain-containing protein" evidence="2">
    <location>
        <begin position="23"/>
        <end position="371"/>
    </location>
</feature>
<comment type="caution">
    <text evidence="3">The sequence shown here is derived from an EMBL/GenBank/DDBJ whole genome shotgun (WGS) entry which is preliminary data.</text>
</comment>
<sequence length="371" mass="39959">MTIKKLTAIVLTGALLLLTACSDSDSGSDKKSKKKDYYTIGETWTVDGQWSLTVTGVTETAERNEYADENPAAVYIVDYEYTNIGYEDEDGIAKGIFFDMEDTIIDSNGVMGYSYPGDVARNPNEAPIGSSCKAQACIGVDNAGDFRITESHYDSDGDEHSATFLIEVGGSSADEKSDSAAQPTETTTTTTAEATTTKPVTTLAPYDIYDDTVYANDLIYETADDIFAELGDDFSMDFISVGQENIIAVENDDVYPNTKIGFYTTDIQNIGTLDFPYAIHVTPGGYITEGVQVGMTYNELKAICPSLEGATLDGGTFGPTAWINIDGNAWGIEFDVSQADRERLGMAVGVAVDLSELNPKSTLGYYISSLS</sequence>
<keyword evidence="2" id="KW-0732">Signal</keyword>
<dbReference type="Proteomes" id="UP001208131">
    <property type="component" value="Unassembled WGS sequence"/>
</dbReference>
<evidence type="ECO:0000256" key="1">
    <source>
        <dbReference type="SAM" id="MobiDB-lite"/>
    </source>
</evidence>